<feature type="compositionally biased region" description="Polar residues" evidence="1">
    <location>
        <begin position="203"/>
        <end position="218"/>
    </location>
</feature>
<sequence length="1555" mass="170796">MNSVIGLNLNVAHKPTMEDIADLNFTSTTNKAGPGNQGNPKAVSSFDYLSATIARSSSSSSVSPSQYHHHQPISRTVSSVSDKPQLQSQDAFSSIFADHSKNSISNSTQQKMTIAERLQAAQNTKLHHQLGSTSALGPKSISGSLPVPHQEISRTSSESWDFDLLEQVPKKNPQSNGSQTTLTKKRDSWGIDPLSDFDPQPEITHTQLPPKQNRSTVGDSLLGDEFGPVEATEEVLGSISLTPDDPPSSSGHDILGLLGAPIDQVNADRIKQQAKQILQSPKAGPSTVVSQRHQSKPSSSSSSFGGGRGRANSPPPHILGQVVEIGFSPGRSRQALIQTKNPQTGDWDISTAVESLLGNTQSEPTNHEDEILSNSSVEPRRKTRGVLPDNGPAKSPESSTTLNAKEIQDQAAELLAQASAYGTTALGKAASFWKQGKASLTKVIEDQTGSSTTTSSFKDEDGPKQPKWMKDAQAAAAAASSSTKTSTLTPFSDNLNHPTTKLDSSPSSDTLPGSSRKPYVSSARRQVTERTSRRTNGEESSSKPSTSTGDLLFSTSSPSPDERSLSTPPRSTTIASKSSSVLPSVKFPNWPIVTVTQHQLQQSENHRLKGNELFKQGQYGDAELCYTKSLETLRDSSSSRTDNQSVYLGSLSIYNNRASARLKNGDSKGALEDIESILSIIFCGDDLITKSNEELIDRIQWNQTTRVPTELSSTFNIYEQIYEDKENWKEAQLNWESCRRLGSKVILGGGGIKIINEGLSRCSKALNPSSSSTADPGSTTKNSSSSGSKKISSNTTDRLNEEKRKTELIGNQRATQAVQRLKIINDQIEEDENLKLEFKDQIDTKIENWKNGKQNNLRALLSSIDTVLWDKLDWKKVNMSELLTDSQVKIKYVKAISKIPKDATVVEQMIAKSFGDKPKQNQQTMLLPHDIIPAAHCLAPLDDIHLAHLINELKPPAPSWSISSGDDEDDNTLIESNDRLRTDELADLPAPEAERLHATYDIEDHLDCTPDRLLVSGPSTPLVELLKQVKETLIKNATLHPHNSTSSSSSYEQTNQVYVARIWFQPIPPIGRLFKWAKGGADLIRFELACNHTQSHPIIIHWSTVEVALSQALEVSHQLLALLHSRQFNEILESIDLGDGTEFRAINPIVWLVDPVEYAHAQLRESTEWGWSEHHVESKSSSITDRRNCISGPVVPGDSNNPSLSKELGPEDTLSFSSASLPGSQSHHNLSDDLPSWLDDLLDRRLPRLLSLPDGCLSYELLNHHRPRPQPSIVPFTLATSPPSHDNELKHTSLEVPSIIDNHNNLRPNSNTMITAFSVIGSPRINPNSSSLRHGQTNTLRYYNCKACAEHAFKLALSFKLNQESKRRTPYHSIPMTHHHQSSRTSSSHLIPLHLSHHKRSGSNGSYKNGSSMGTGLGDRQLTTPIDTHDQPQNLANGDQDQQSIPNHDYHHHHQDCELKYSNMTAKSVTKDPVIGLGVKGKAVKEAMDREHDQFIKHHHHHHQSLLNSTTTRTNGISNNSASNTVPDGDSSSTLTHHQVDRHHTWDEGEAILDH</sequence>
<dbReference type="PANTHER" id="PTHR23172">
    <property type="entry name" value="AUXILIN/CYCLIN G-ASSOCIATED KINASE-RELATED"/>
    <property type="match status" value="1"/>
</dbReference>
<feature type="compositionally biased region" description="Polar residues" evidence="1">
    <location>
        <begin position="172"/>
        <end position="182"/>
    </location>
</feature>
<feature type="region of interest" description="Disordered" evidence="1">
    <location>
        <begin position="447"/>
        <end position="578"/>
    </location>
</feature>
<evidence type="ECO:0000256" key="1">
    <source>
        <dbReference type="SAM" id="MobiDB-lite"/>
    </source>
</evidence>
<feature type="region of interest" description="Disordered" evidence="1">
    <location>
        <begin position="957"/>
        <end position="984"/>
    </location>
</feature>
<feature type="compositionally biased region" description="Low complexity" evidence="1">
    <location>
        <begin position="777"/>
        <end position="796"/>
    </location>
</feature>
<feature type="compositionally biased region" description="Low complexity" evidence="1">
    <location>
        <begin position="498"/>
        <end position="515"/>
    </location>
</feature>
<reference evidence="2" key="1">
    <citation type="submission" date="2017-12" db="EMBL/GenBank/DDBJ databases">
        <title>Gene loss provides genomic basis for host adaptation in cereal stripe rust fungi.</title>
        <authorList>
            <person name="Xia C."/>
        </authorList>
    </citation>
    <scope>NUCLEOTIDE SEQUENCE [LARGE SCALE GENOMIC DNA]</scope>
    <source>
        <strain evidence="2">93-210</strain>
    </source>
</reference>
<dbReference type="GO" id="GO:0030276">
    <property type="term" value="F:clathrin binding"/>
    <property type="evidence" value="ECO:0007669"/>
    <property type="project" value="TreeGrafter"/>
</dbReference>
<dbReference type="SUPFAM" id="SSF46565">
    <property type="entry name" value="Chaperone J-domain"/>
    <property type="match status" value="1"/>
</dbReference>
<feature type="compositionally biased region" description="Basic and acidic residues" evidence="1">
    <location>
        <begin position="457"/>
        <end position="470"/>
    </location>
</feature>
<feature type="compositionally biased region" description="Low complexity" evidence="1">
    <location>
        <begin position="472"/>
        <end position="489"/>
    </location>
</feature>
<dbReference type="VEuPathDB" id="FungiDB:PSTT_01926"/>
<evidence type="ECO:0000313" key="3">
    <source>
        <dbReference type="Proteomes" id="UP000239156"/>
    </source>
</evidence>
<dbReference type="SUPFAM" id="SSF48452">
    <property type="entry name" value="TPR-like"/>
    <property type="match status" value="1"/>
</dbReference>
<feature type="region of interest" description="Disordered" evidence="1">
    <location>
        <begin position="1396"/>
        <end position="1455"/>
    </location>
</feature>
<dbReference type="GO" id="GO:0031982">
    <property type="term" value="C:vesicle"/>
    <property type="evidence" value="ECO:0007669"/>
    <property type="project" value="TreeGrafter"/>
</dbReference>
<feature type="compositionally biased region" description="Polar residues" evidence="1">
    <location>
        <begin position="766"/>
        <end position="776"/>
    </location>
</feature>
<dbReference type="InterPro" id="IPR011990">
    <property type="entry name" value="TPR-like_helical_dom_sf"/>
</dbReference>
<feature type="region of interest" description="Disordered" evidence="1">
    <location>
        <begin position="1182"/>
        <end position="1229"/>
    </location>
</feature>
<organism evidence="2 3">
    <name type="scientific">Puccinia striiformis</name>
    <dbReference type="NCBI Taxonomy" id="27350"/>
    <lineage>
        <taxon>Eukaryota</taxon>
        <taxon>Fungi</taxon>
        <taxon>Dikarya</taxon>
        <taxon>Basidiomycota</taxon>
        <taxon>Pucciniomycotina</taxon>
        <taxon>Pucciniomycetes</taxon>
        <taxon>Pucciniales</taxon>
        <taxon>Pucciniaceae</taxon>
        <taxon>Puccinia</taxon>
    </lineage>
</organism>
<dbReference type="PANTHER" id="PTHR23172:SF19">
    <property type="entry name" value="J DOMAIN-CONTAINING PROTEIN"/>
    <property type="match status" value="1"/>
</dbReference>
<feature type="region of interest" description="Disordered" evidence="1">
    <location>
        <begin position="125"/>
        <end position="224"/>
    </location>
</feature>
<feature type="compositionally biased region" description="Polar residues" evidence="1">
    <location>
        <begin position="1421"/>
        <end position="1446"/>
    </location>
</feature>
<dbReference type="InterPro" id="IPR036869">
    <property type="entry name" value="J_dom_sf"/>
</dbReference>
<feature type="region of interest" description="Disordered" evidence="1">
    <location>
        <begin position="359"/>
        <end position="401"/>
    </location>
</feature>
<gene>
    <name evidence="2" type="ORF">PSTT_01926</name>
</gene>
<dbReference type="GO" id="GO:0072583">
    <property type="term" value="P:clathrin-dependent endocytosis"/>
    <property type="evidence" value="ECO:0007669"/>
    <property type="project" value="TreeGrafter"/>
</dbReference>
<dbReference type="Proteomes" id="UP000239156">
    <property type="component" value="Unassembled WGS sequence"/>
</dbReference>
<feature type="compositionally biased region" description="Basic and acidic residues" evidence="1">
    <location>
        <begin position="1538"/>
        <end position="1555"/>
    </location>
</feature>
<comment type="caution">
    <text evidence="2">The sequence shown here is derived from an EMBL/GenBank/DDBJ whole genome shotgun (WGS) entry which is preliminary data.</text>
</comment>
<accession>A0A2S4W1P7</accession>
<keyword evidence="3" id="KW-1185">Reference proteome</keyword>
<evidence type="ECO:0000313" key="2">
    <source>
        <dbReference type="EMBL" id="POW15686.1"/>
    </source>
</evidence>
<dbReference type="GO" id="GO:0005737">
    <property type="term" value="C:cytoplasm"/>
    <property type="evidence" value="ECO:0007669"/>
    <property type="project" value="TreeGrafter"/>
</dbReference>
<feature type="compositionally biased region" description="Polar residues" evidence="1">
    <location>
        <begin position="73"/>
        <end position="84"/>
    </location>
</feature>
<feature type="region of interest" description="Disordered" evidence="1">
    <location>
        <begin position="58"/>
        <end position="84"/>
    </location>
</feature>
<dbReference type="Gene3D" id="1.10.287.110">
    <property type="entry name" value="DnaJ domain"/>
    <property type="match status" value="1"/>
</dbReference>
<dbReference type="EMBL" id="PKSL01000011">
    <property type="protein sequence ID" value="POW15686.1"/>
    <property type="molecule type" value="Genomic_DNA"/>
</dbReference>
<evidence type="ECO:0008006" key="4">
    <source>
        <dbReference type="Google" id="ProtNLM"/>
    </source>
</evidence>
<feature type="compositionally biased region" description="Polar residues" evidence="1">
    <location>
        <begin position="447"/>
        <end position="456"/>
    </location>
</feature>
<feature type="compositionally biased region" description="Polar residues" evidence="1">
    <location>
        <begin position="125"/>
        <end position="135"/>
    </location>
</feature>
<feature type="compositionally biased region" description="Basic and acidic residues" evidence="1">
    <location>
        <begin position="798"/>
        <end position="807"/>
    </location>
</feature>
<feature type="region of interest" description="Disordered" evidence="1">
    <location>
        <begin position="765"/>
        <end position="808"/>
    </location>
</feature>
<feature type="region of interest" description="Disordered" evidence="1">
    <location>
        <begin position="1498"/>
        <end position="1555"/>
    </location>
</feature>
<dbReference type="GO" id="GO:0072318">
    <property type="term" value="P:clathrin coat disassembly"/>
    <property type="evidence" value="ECO:0007669"/>
    <property type="project" value="TreeGrafter"/>
</dbReference>
<dbReference type="Gene3D" id="1.25.40.10">
    <property type="entry name" value="Tetratricopeptide repeat domain"/>
    <property type="match status" value="1"/>
</dbReference>
<feature type="compositionally biased region" description="Polar residues" evidence="1">
    <location>
        <begin position="1505"/>
        <end position="1537"/>
    </location>
</feature>
<feature type="compositionally biased region" description="Polar residues" evidence="1">
    <location>
        <begin position="1214"/>
        <end position="1228"/>
    </location>
</feature>
<proteinExistence type="predicted"/>
<feature type="region of interest" description="Disordered" evidence="1">
    <location>
        <begin position="276"/>
        <end position="320"/>
    </location>
</feature>
<feature type="compositionally biased region" description="Polar residues" evidence="1">
    <location>
        <begin position="542"/>
        <end position="578"/>
    </location>
</feature>
<protein>
    <recommendedName>
        <fullName evidence="4">UBA domain-containing protein</fullName>
    </recommendedName>
</protein>
<feature type="compositionally biased region" description="Basic and acidic residues" evidence="1">
    <location>
        <begin position="526"/>
        <end position="541"/>
    </location>
</feature>
<name>A0A2S4W1P7_9BASI</name>
<feature type="compositionally biased region" description="Low complexity" evidence="1">
    <location>
        <begin position="1402"/>
        <end position="1414"/>
    </location>
</feature>